<organism evidence="2 3">
    <name type="scientific">Actinomadura gamaensis</name>
    <dbReference type="NCBI Taxonomy" id="1763541"/>
    <lineage>
        <taxon>Bacteria</taxon>
        <taxon>Bacillati</taxon>
        <taxon>Actinomycetota</taxon>
        <taxon>Actinomycetes</taxon>
        <taxon>Streptosporangiales</taxon>
        <taxon>Thermomonosporaceae</taxon>
        <taxon>Actinomadura</taxon>
    </lineage>
</organism>
<dbReference type="InterPro" id="IPR007278">
    <property type="entry name" value="DUF397"/>
</dbReference>
<accession>A0ABV9TQE3</accession>
<dbReference type="Proteomes" id="UP001595872">
    <property type="component" value="Unassembled WGS sequence"/>
</dbReference>
<evidence type="ECO:0000313" key="3">
    <source>
        <dbReference type="Proteomes" id="UP001595872"/>
    </source>
</evidence>
<keyword evidence="3" id="KW-1185">Reference proteome</keyword>
<dbReference type="EMBL" id="JBHSIT010000001">
    <property type="protein sequence ID" value="MFC4906219.1"/>
    <property type="molecule type" value="Genomic_DNA"/>
</dbReference>
<dbReference type="Pfam" id="PF04149">
    <property type="entry name" value="DUF397"/>
    <property type="match status" value="1"/>
</dbReference>
<name>A0ABV9TQE3_9ACTN</name>
<reference evidence="3" key="1">
    <citation type="journal article" date="2019" name="Int. J. Syst. Evol. Microbiol.">
        <title>The Global Catalogue of Microorganisms (GCM) 10K type strain sequencing project: providing services to taxonomists for standard genome sequencing and annotation.</title>
        <authorList>
            <consortium name="The Broad Institute Genomics Platform"/>
            <consortium name="The Broad Institute Genome Sequencing Center for Infectious Disease"/>
            <person name="Wu L."/>
            <person name="Ma J."/>
        </authorList>
    </citation>
    <scope>NUCLEOTIDE SEQUENCE [LARGE SCALE GENOMIC DNA]</scope>
    <source>
        <strain evidence="3">KLKA75</strain>
    </source>
</reference>
<protein>
    <submittedName>
        <fullName evidence="2">DUF397 domain-containing protein</fullName>
    </submittedName>
</protein>
<evidence type="ECO:0000313" key="2">
    <source>
        <dbReference type="EMBL" id="MFC4906219.1"/>
    </source>
</evidence>
<comment type="caution">
    <text evidence="2">The sequence shown here is derived from an EMBL/GenBank/DDBJ whole genome shotgun (WGS) entry which is preliminary data.</text>
</comment>
<feature type="domain" description="DUF397" evidence="1">
    <location>
        <begin position="6"/>
        <end position="53"/>
    </location>
</feature>
<dbReference type="RefSeq" id="WP_378251934.1">
    <property type="nucleotide sequence ID" value="NZ_JBHSIT010000001.1"/>
</dbReference>
<evidence type="ECO:0000259" key="1">
    <source>
        <dbReference type="Pfam" id="PF04149"/>
    </source>
</evidence>
<gene>
    <name evidence="2" type="ORF">ACFPCY_02725</name>
</gene>
<sequence length="59" mass="6528">MEFAYQVSTKCDNPSYCVEVATNVPGVVSLKDSSGDTVKYSTEEWRAFLDGVKANEFDV</sequence>
<proteinExistence type="predicted"/>